<organism evidence="3 4">
    <name type="scientific">Neptunomonas japonica JAMM 1380</name>
    <dbReference type="NCBI Taxonomy" id="1441457"/>
    <lineage>
        <taxon>Bacteria</taxon>
        <taxon>Pseudomonadati</taxon>
        <taxon>Pseudomonadota</taxon>
        <taxon>Gammaproteobacteria</taxon>
        <taxon>Oceanospirillales</taxon>
        <taxon>Oceanospirillaceae</taxon>
        <taxon>Neptunomonas</taxon>
    </lineage>
</organism>
<name>A0A7R6SVM0_9GAMM</name>
<dbReference type="AlphaFoldDB" id="A0A7R6SVM0"/>
<keyword evidence="2" id="KW-0472">Membrane</keyword>
<keyword evidence="2" id="KW-1133">Transmembrane helix</keyword>
<keyword evidence="4" id="KW-1185">Reference proteome</keyword>
<sequence>MSRQAKSTASDETKAEALKITRATQKQGQTKEQSKLIALGIQKGIDQYKKQQKSKARDLDRQKKKIKSINSSSNIDAPSENDTLQQAQPTAHTSKLPWILLLISWTIFAAYFWY</sequence>
<keyword evidence="2" id="KW-0812">Transmembrane</keyword>
<feature type="region of interest" description="Disordered" evidence="1">
    <location>
        <begin position="50"/>
        <end position="88"/>
    </location>
</feature>
<evidence type="ECO:0000313" key="3">
    <source>
        <dbReference type="EMBL" id="BBB29536.1"/>
    </source>
</evidence>
<protein>
    <recommendedName>
        <fullName evidence="5">DUF2956 domain-containing protein</fullName>
    </recommendedName>
</protein>
<accession>A0A7R6SVM0</accession>
<evidence type="ECO:0000313" key="4">
    <source>
        <dbReference type="Proteomes" id="UP000595332"/>
    </source>
</evidence>
<evidence type="ECO:0008006" key="5">
    <source>
        <dbReference type="Google" id="ProtNLM"/>
    </source>
</evidence>
<dbReference type="EMBL" id="AP014546">
    <property type="protein sequence ID" value="BBB29536.1"/>
    <property type="molecule type" value="Genomic_DNA"/>
</dbReference>
<evidence type="ECO:0000256" key="2">
    <source>
        <dbReference type="SAM" id="Phobius"/>
    </source>
</evidence>
<proteinExistence type="predicted"/>
<feature type="transmembrane region" description="Helical" evidence="2">
    <location>
        <begin position="96"/>
        <end position="113"/>
    </location>
</feature>
<gene>
    <name evidence="3" type="ORF">NEJAP_1584</name>
</gene>
<dbReference type="Pfam" id="PF11169">
    <property type="entry name" value="DUF2956"/>
    <property type="match status" value="1"/>
</dbReference>
<dbReference type="Proteomes" id="UP000595332">
    <property type="component" value="Chromosome"/>
</dbReference>
<evidence type="ECO:0000256" key="1">
    <source>
        <dbReference type="SAM" id="MobiDB-lite"/>
    </source>
</evidence>
<dbReference type="RefSeq" id="WP_201350148.1">
    <property type="nucleotide sequence ID" value="NZ_AP014546.1"/>
</dbReference>
<dbReference type="KEGG" id="njp:NEJAP_1584"/>
<reference evidence="3 4" key="1">
    <citation type="journal article" date="2008" name="Int. J. Syst. Evol. Microbiol.">
        <title>Neptunomonas japonica sp. nov., an Osedax japonicus symbiont-like bacterium isolated from sediment adjacent to sperm whale carcasses off Kagoshima, Japan.</title>
        <authorList>
            <person name="Miyazaki M."/>
            <person name="Nogi Y."/>
            <person name="Fujiwara Y."/>
            <person name="Kawato M."/>
            <person name="Kubokawa K."/>
            <person name="Horikoshi K."/>
        </authorList>
    </citation>
    <scope>NUCLEOTIDE SEQUENCE [LARGE SCALE GENOMIC DNA]</scope>
    <source>
        <strain evidence="3 4">JAMM 1380</strain>
    </source>
</reference>
<dbReference type="InterPro" id="IPR021339">
    <property type="entry name" value="DUF2956"/>
</dbReference>